<sequence length="182" mass="20093">MVRPCPGAQGAESNYKKFGAEPADHAIGRSRGGLTTKIHLASDGRGRALGFVLTGGQVADTSLLAETLSEIRVAGARGRPRSRPRRVIADKGYPSKKNRAWLRSRGIAATIPERADQVAHRRRRPGRPIDFGDEQQARYKGRNVVERCFNRLKQWRGIAARTDKTARNFHAGLCLAATLQWV</sequence>
<dbReference type="Proteomes" id="UP001500236">
    <property type="component" value="Unassembled WGS sequence"/>
</dbReference>
<name>A0ABP6M541_9MICC</name>
<evidence type="ECO:0000313" key="2">
    <source>
        <dbReference type="EMBL" id="GAA3077127.1"/>
    </source>
</evidence>
<reference evidence="3" key="1">
    <citation type="journal article" date="2019" name="Int. J. Syst. Evol. Microbiol.">
        <title>The Global Catalogue of Microorganisms (GCM) 10K type strain sequencing project: providing services to taxonomists for standard genome sequencing and annotation.</title>
        <authorList>
            <consortium name="The Broad Institute Genomics Platform"/>
            <consortium name="The Broad Institute Genome Sequencing Center for Infectious Disease"/>
            <person name="Wu L."/>
            <person name="Ma J."/>
        </authorList>
    </citation>
    <scope>NUCLEOTIDE SEQUENCE [LARGE SCALE GENOMIC DNA]</scope>
    <source>
        <strain evidence="3">JCM 14309</strain>
    </source>
</reference>
<dbReference type="PANTHER" id="PTHR30007">
    <property type="entry name" value="PHP DOMAIN PROTEIN"/>
    <property type="match status" value="1"/>
</dbReference>
<comment type="caution">
    <text evidence="2">The sequence shown here is derived from an EMBL/GenBank/DDBJ whole genome shotgun (WGS) entry which is preliminary data.</text>
</comment>
<dbReference type="Pfam" id="PF01609">
    <property type="entry name" value="DDE_Tnp_1"/>
    <property type="match status" value="1"/>
</dbReference>
<gene>
    <name evidence="2" type="ORF">GCM10010529_30290</name>
</gene>
<dbReference type="EMBL" id="BAAAVT010000044">
    <property type="protein sequence ID" value="GAA3077127.1"/>
    <property type="molecule type" value="Genomic_DNA"/>
</dbReference>
<evidence type="ECO:0000259" key="1">
    <source>
        <dbReference type="Pfam" id="PF01609"/>
    </source>
</evidence>
<keyword evidence="3" id="KW-1185">Reference proteome</keyword>
<dbReference type="NCBIfam" id="NF033580">
    <property type="entry name" value="transpos_IS5_3"/>
    <property type="match status" value="1"/>
</dbReference>
<dbReference type="InterPro" id="IPR002559">
    <property type="entry name" value="Transposase_11"/>
</dbReference>
<evidence type="ECO:0000313" key="3">
    <source>
        <dbReference type="Proteomes" id="UP001500236"/>
    </source>
</evidence>
<accession>A0ABP6M541</accession>
<protein>
    <recommendedName>
        <fullName evidence="1">Transposase IS4-like domain-containing protein</fullName>
    </recommendedName>
</protein>
<feature type="domain" description="Transposase IS4-like" evidence="1">
    <location>
        <begin position="24"/>
        <end position="175"/>
    </location>
</feature>
<proteinExistence type="predicted"/>
<dbReference type="PANTHER" id="PTHR30007:SF1">
    <property type="entry name" value="BLR1914 PROTEIN"/>
    <property type="match status" value="1"/>
</dbReference>
<organism evidence="2 3">
    <name type="scientific">Nesterenkonia aethiopica</name>
    <dbReference type="NCBI Taxonomy" id="269144"/>
    <lineage>
        <taxon>Bacteria</taxon>
        <taxon>Bacillati</taxon>
        <taxon>Actinomycetota</taxon>
        <taxon>Actinomycetes</taxon>
        <taxon>Micrococcales</taxon>
        <taxon>Micrococcaceae</taxon>
        <taxon>Nesterenkonia</taxon>
    </lineage>
</organism>